<evidence type="ECO:0000313" key="2">
    <source>
        <dbReference type="EMBL" id="CAA9365006.1"/>
    </source>
</evidence>
<accession>A0A6J4MRF6</accession>
<evidence type="ECO:0000256" key="1">
    <source>
        <dbReference type="SAM" id="MobiDB-lite"/>
    </source>
</evidence>
<feature type="non-terminal residue" evidence="2">
    <location>
        <position position="52"/>
    </location>
</feature>
<proteinExistence type="predicted"/>
<gene>
    <name evidence="2" type="ORF">AVDCRST_MAG93-7904</name>
</gene>
<sequence length="52" mass="5668">GSRHQHVHAQSRERWTRQGGAHAHSRVGGARAIPSGYKRARRTAELLAGDAV</sequence>
<dbReference type="EMBL" id="CADCTR010002661">
    <property type="protein sequence ID" value="CAA9365006.1"/>
    <property type="molecule type" value="Genomic_DNA"/>
</dbReference>
<name>A0A6J4MRF6_9CHLR</name>
<reference evidence="2" key="1">
    <citation type="submission" date="2020-02" db="EMBL/GenBank/DDBJ databases">
        <authorList>
            <person name="Meier V. D."/>
        </authorList>
    </citation>
    <scope>NUCLEOTIDE SEQUENCE</scope>
    <source>
        <strain evidence="2">AVDCRST_MAG93</strain>
    </source>
</reference>
<organism evidence="2">
    <name type="scientific">uncultured Chloroflexia bacterium</name>
    <dbReference type="NCBI Taxonomy" id="1672391"/>
    <lineage>
        <taxon>Bacteria</taxon>
        <taxon>Bacillati</taxon>
        <taxon>Chloroflexota</taxon>
        <taxon>Chloroflexia</taxon>
        <taxon>environmental samples</taxon>
    </lineage>
</organism>
<protein>
    <submittedName>
        <fullName evidence="2">Uncharacterized protein</fullName>
    </submittedName>
</protein>
<dbReference type="AlphaFoldDB" id="A0A6J4MRF6"/>
<feature type="region of interest" description="Disordered" evidence="1">
    <location>
        <begin position="1"/>
        <end position="36"/>
    </location>
</feature>
<feature type="non-terminal residue" evidence="2">
    <location>
        <position position="1"/>
    </location>
</feature>